<dbReference type="Pfam" id="PF20266">
    <property type="entry name" value="Mab-21_C"/>
    <property type="match status" value="1"/>
</dbReference>
<dbReference type="PANTHER" id="PTHR10656">
    <property type="entry name" value="CELL FATE DETERMINING PROTEIN MAB21-RELATED"/>
    <property type="match status" value="1"/>
</dbReference>
<dbReference type="InterPro" id="IPR046906">
    <property type="entry name" value="Mab-21_HhH/H2TH-like"/>
</dbReference>
<dbReference type="InterPro" id="IPR024810">
    <property type="entry name" value="MAB21L/cGLR"/>
</dbReference>
<name>A0ABD3VHV3_SINWO</name>
<reference evidence="2 3" key="1">
    <citation type="submission" date="2024-11" db="EMBL/GenBank/DDBJ databases">
        <title>Chromosome-level genome assembly of the freshwater bivalve Anodonta woodiana.</title>
        <authorList>
            <person name="Chen X."/>
        </authorList>
    </citation>
    <scope>NUCLEOTIDE SEQUENCE [LARGE SCALE GENOMIC DNA]</scope>
    <source>
        <strain evidence="2">MN2024</strain>
        <tissue evidence="2">Gills</tissue>
    </source>
</reference>
<dbReference type="EMBL" id="JBJQND010000012">
    <property type="protein sequence ID" value="KAL3860628.1"/>
    <property type="molecule type" value="Genomic_DNA"/>
</dbReference>
<dbReference type="AlphaFoldDB" id="A0ABD3VHV3"/>
<proteinExistence type="predicted"/>
<comment type="caution">
    <text evidence="2">The sequence shown here is derived from an EMBL/GenBank/DDBJ whole genome shotgun (WGS) entry which is preliminary data.</text>
</comment>
<organism evidence="2 3">
    <name type="scientific">Sinanodonta woodiana</name>
    <name type="common">Chinese pond mussel</name>
    <name type="synonym">Anodonta woodiana</name>
    <dbReference type="NCBI Taxonomy" id="1069815"/>
    <lineage>
        <taxon>Eukaryota</taxon>
        <taxon>Metazoa</taxon>
        <taxon>Spiralia</taxon>
        <taxon>Lophotrochozoa</taxon>
        <taxon>Mollusca</taxon>
        <taxon>Bivalvia</taxon>
        <taxon>Autobranchia</taxon>
        <taxon>Heteroconchia</taxon>
        <taxon>Palaeoheterodonta</taxon>
        <taxon>Unionida</taxon>
        <taxon>Unionoidea</taxon>
        <taxon>Unionidae</taxon>
        <taxon>Unioninae</taxon>
        <taxon>Sinanodonta</taxon>
    </lineage>
</organism>
<dbReference type="Proteomes" id="UP001634394">
    <property type="component" value="Unassembled WGS sequence"/>
</dbReference>
<dbReference type="PANTHER" id="PTHR10656:SF69">
    <property type="entry name" value="MAB-21-LIKE HHH_H2TH-LIKE DOMAIN-CONTAINING PROTEIN"/>
    <property type="match status" value="1"/>
</dbReference>
<accession>A0ABD3VHV3</accession>
<protein>
    <recommendedName>
        <fullName evidence="1">Mab-21-like HhH/H2TH-like domain-containing protein</fullName>
    </recommendedName>
</protein>
<dbReference type="Gene3D" id="1.10.1410.40">
    <property type="match status" value="1"/>
</dbReference>
<evidence type="ECO:0000313" key="3">
    <source>
        <dbReference type="Proteomes" id="UP001634394"/>
    </source>
</evidence>
<keyword evidence="3" id="KW-1185">Reference proteome</keyword>
<sequence length="690" mass="79759">MDVPDYFEEVSLRLMKVLNKSGYQHKSRLKRIEMWIQTEKFYNTIHTCNKKQLRSHVFGSQAEATDMGIKSDIDLILFQDFITVMHDLQSWEPGLNTLLMITDSTTPPGYVKLQDVYTNAPIPVFNQQTDKVWLLDAYGRSVLHNGYKGVKLDSADTHHGPANTNYYNSGFSTDTVFAFRTLLLPYMALKWIIRKRNHNWPSPETIAVIQQSGTLFVPVGHPVSPERHLEWRISLSYGEKILVWQFSSSQYKCYVVLKMINKYFIKPKVGDNVLTSYHCKTCMFYLIESTPATLWQPHNALMCIELCLRTLRMWVEEGNCPNYFIPEENMFLGKVYGHIQRNLVNVLHDLIRQNGKYLTGIPIFEIGQTLIRACQSPVTEIDNEQNHFDSTSFTVFFLLNTIKNVWFNYLEENVLINPTILEKIYSSHVVRQDLCNILRSFCCSSLGSYLASICCQEEVIDQEGLDVAHEFLLLGSSSDVASGKLKLASFYLMQNNVILAESILQNIENNYTFLVANVDTEFANDIIILKIEDENLSTTELVRNYSAFPVPYLRSEIRCTPRALIPEMFRSTGSYQGSQDPYANDSQSWAVVDPKLYLHFLEYQCYHQQYKIRQKMAALENMIWVIRYEDLEYKDTALNLLAYCLKKEGFLVEAYKVLSRSVKLRNHNNGAKWQIGYLINTSFRCLGGRC</sequence>
<feature type="domain" description="Mab-21-like HhH/H2TH-like" evidence="1">
    <location>
        <begin position="252"/>
        <end position="333"/>
    </location>
</feature>
<gene>
    <name evidence="2" type="ORF">ACJMK2_010724</name>
</gene>
<evidence type="ECO:0000313" key="2">
    <source>
        <dbReference type="EMBL" id="KAL3860628.1"/>
    </source>
</evidence>
<dbReference type="SMART" id="SM01265">
    <property type="entry name" value="Mab-21"/>
    <property type="match status" value="1"/>
</dbReference>
<evidence type="ECO:0000259" key="1">
    <source>
        <dbReference type="Pfam" id="PF20266"/>
    </source>
</evidence>